<evidence type="ECO:0000313" key="8">
    <source>
        <dbReference type="EMBL" id="EJP72985.1"/>
    </source>
</evidence>
<keyword evidence="5 6" id="KW-0408">Iron</keyword>
<dbReference type="CDD" id="cd16378">
    <property type="entry name" value="CcmH_N"/>
    <property type="match status" value="1"/>
</dbReference>
<dbReference type="InterPro" id="IPR038297">
    <property type="entry name" value="CcmH/CycL/NrfF/Ccl2_sf"/>
</dbReference>
<gene>
    <name evidence="8" type="ORF">NT02SARS_0866</name>
</gene>
<evidence type="ECO:0000256" key="6">
    <source>
        <dbReference type="RuleBase" id="RU364112"/>
    </source>
</evidence>
<evidence type="ECO:0000256" key="3">
    <source>
        <dbReference type="ARBA" id="ARBA00022723"/>
    </source>
</evidence>
<dbReference type="Gene3D" id="1.10.8.640">
    <property type="entry name" value="Cytochrome C biogenesis protein"/>
    <property type="match status" value="1"/>
</dbReference>
<evidence type="ECO:0000256" key="2">
    <source>
        <dbReference type="ARBA" id="ARBA00022617"/>
    </source>
</evidence>
<accession>J4WZ87</accession>
<comment type="function">
    <text evidence="6">Possible subunit of a heme lyase.</text>
</comment>
<feature type="transmembrane region" description="Helical" evidence="6">
    <location>
        <begin position="99"/>
        <end position="118"/>
    </location>
</feature>
<evidence type="ECO:0000256" key="4">
    <source>
        <dbReference type="ARBA" id="ARBA00022729"/>
    </source>
</evidence>
<evidence type="ECO:0000256" key="5">
    <source>
        <dbReference type="ARBA" id="ARBA00023004"/>
    </source>
</evidence>
<dbReference type="PANTHER" id="PTHR47870">
    <property type="entry name" value="CYTOCHROME C-TYPE BIOGENESIS PROTEIN CCMH"/>
    <property type="match status" value="1"/>
</dbReference>
<dbReference type="HOGENOM" id="CLU_107187_4_1_6"/>
<dbReference type="GO" id="GO:0005886">
    <property type="term" value="C:plasma membrane"/>
    <property type="evidence" value="ECO:0007669"/>
    <property type="project" value="TreeGrafter"/>
</dbReference>
<dbReference type="PANTHER" id="PTHR47870:SF4">
    <property type="entry name" value="CYTOCHROME C-TYPE BIOGENESIS PROTEIN CYCH"/>
    <property type="match status" value="1"/>
</dbReference>
<protein>
    <recommendedName>
        <fullName evidence="6">Cytochrome c-type biogenesis protein</fullName>
    </recommendedName>
</protein>
<dbReference type="EMBL" id="JH611185">
    <property type="protein sequence ID" value="EJP72985.1"/>
    <property type="molecule type" value="Genomic_DNA"/>
</dbReference>
<keyword evidence="6" id="KW-0812">Transmembrane</keyword>
<feature type="domain" description="CcmH/CycL/Ccl2/NrfF N-terminal" evidence="7">
    <location>
        <begin position="14"/>
        <end position="122"/>
    </location>
</feature>
<keyword evidence="6" id="KW-0472">Membrane</keyword>
<evidence type="ECO:0000259" key="7">
    <source>
        <dbReference type="Pfam" id="PF03918"/>
    </source>
</evidence>
<dbReference type="InterPro" id="IPR005616">
    <property type="entry name" value="CcmH/CycL/Ccl2/NrfF_N"/>
</dbReference>
<dbReference type="Proteomes" id="UP000010116">
    <property type="component" value="Unassembled WGS sequence"/>
</dbReference>
<organism evidence="8 9">
    <name type="scientific">SAR86 cluster bacterium SAR86B</name>
    <dbReference type="NCBI Taxonomy" id="1123867"/>
    <lineage>
        <taxon>Bacteria</taxon>
        <taxon>Pseudomonadati</taxon>
        <taxon>Pseudomonadota</taxon>
        <taxon>Gammaproteobacteria</taxon>
        <taxon>SAR86 cluster</taxon>
    </lineage>
</organism>
<keyword evidence="6" id="KW-1133">Transmembrane helix</keyword>
<keyword evidence="4 6" id="KW-0732">Signal</keyword>
<comment type="similarity">
    <text evidence="1 6">Belongs to the CcmH/CycL/Ccl2/NrfF family.</text>
</comment>
<evidence type="ECO:0000256" key="1">
    <source>
        <dbReference type="ARBA" id="ARBA00010342"/>
    </source>
</evidence>
<sequence length="122" mass="14158">MKKFLLIYLFPILLFASSYYGLTTYEDEERFNNLIKEIRCPKCTSGSLASSNAPVSEDLKFKIAELINEKKSDEEIKTFVSQRYGNQSLYDPGLSNETYILWFAPFVFLLIASIVFIMRSKR</sequence>
<reference evidence="8 9" key="1">
    <citation type="journal article" date="2012" name="ISME J.">
        <title>Genomic insights to SAR86, an abundant and uncultivated marine bacterial lineage.</title>
        <authorList>
            <person name="Dupont C.L."/>
            <person name="Rusch D.B."/>
            <person name="Yooseph S."/>
            <person name="Lombardo M.J."/>
            <person name="Richter R.A."/>
            <person name="Valas R."/>
            <person name="Novotny M."/>
            <person name="Yee-Greenbaum J."/>
            <person name="Selengut J.D."/>
            <person name="Haft D.H."/>
            <person name="Halpern A.L."/>
            <person name="Lasken R.S."/>
            <person name="Nealson K."/>
            <person name="Friedman R."/>
            <person name="Venter J.C."/>
        </authorList>
    </citation>
    <scope>NUCLEOTIDE SEQUENCE [LARGE SCALE GENOMIC DNA]</scope>
</reference>
<dbReference type="InterPro" id="IPR051263">
    <property type="entry name" value="C-type_cytochrome_biogenesis"/>
</dbReference>
<keyword evidence="2 6" id="KW-0349">Heme</keyword>
<dbReference type="AlphaFoldDB" id="J4WZ87"/>
<evidence type="ECO:0000313" key="9">
    <source>
        <dbReference type="Proteomes" id="UP000010116"/>
    </source>
</evidence>
<dbReference type="GO" id="GO:0046872">
    <property type="term" value="F:metal ion binding"/>
    <property type="evidence" value="ECO:0007669"/>
    <property type="project" value="UniProtKB-KW"/>
</dbReference>
<keyword evidence="3 6" id="KW-0479">Metal-binding</keyword>
<dbReference type="Pfam" id="PF03918">
    <property type="entry name" value="CcmH"/>
    <property type="match status" value="1"/>
</dbReference>
<name>J4WZ87_9GAMM</name>
<proteinExistence type="inferred from homology"/>